<feature type="repeat" description="ANK" evidence="3">
    <location>
        <begin position="56"/>
        <end position="88"/>
    </location>
</feature>
<dbReference type="OrthoDB" id="10258888at2759"/>
<evidence type="ECO:0000313" key="5">
    <source>
        <dbReference type="Proteomes" id="UP000053660"/>
    </source>
</evidence>
<dbReference type="PROSITE" id="PS50088">
    <property type="entry name" value="ANK_REPEAT"/>
    <property type="match status" value="3"/>
</dbReference>
<evidence type="ECO:0000313" key="4">
    <source>
        <dbReference type="EMBL" id="KHJ96966.1"/>
    </source>
</evidence>
<dbReference type="SUPFAM" id="SSF48403">
    <property type="entry name" value="Ankyrin repeat"/>
    <property type="match status" value="1"/>
</dbReference>
<dbReference type="EMBL" id="KN549548">
    <property type="protein sequence ID" value="KHJ96966.1"/>
    <property type="molecule type" value="Genomic_DNA"/>
</dbReference>
<feature type="repeat" description="ANK" evidence="3">
    <location>
        <begin position="89"/>
        <end position="121"/>
    </location>
</feature>
<dbReference type="PANTHER" id="PTHR24198">
    <property type="entry name" value="ANKYRIN REPEAT AND PROTEIN KINASE DOMAIN-CONTAINING PROTEIN"/>
    <property type="match status" value="1"/>
</dbReference>
<keyword evidence="1" id="KW-0677">Repeat</keyword>
<keyword evidence="5" id="KW-1185">Reference proteome</keyword>
<dbReference type="PANTHER" id="PTHR24198:SF165">
    <property type="entry name" value="ANKYRIN REPEAT-CONTAINING PROTEIN-RELATED"/>
    <property type="match status" value="1"/>
</dbReference>
<gene>
    <name evidence="4" type="ORF">OESDEN_03063</name>
</gene>
<evidence type="ECO:0000256" key="1">
    <source>
        <dbReference type="ARBA" id="ARBA00022737"/>
    </source>
</evidence>
<protein>
    <submittedName>
        <fullName evidence="4">Ankyrin repeat protein</fullName>
    </submittedName>
</protein>
<dbReference type="Gene3D" id="1.25.40.20">
    <property type="entry name" value="Ankyrin repeat-containing domain"/>
    <property type="match status" value="1"/>
</dbReference>
<feature type="repeat" description="ANK" evidence="3">
    <location>
        <begin position="122"/>
        <end position="160"/>
    </location>
</feature>
<dbReference type="GO" id="GO:0005737">
    <property type="term" value="C:cytoplasm"/>
    <property type="evidence" value="ECO:0007669"/>
    <property type="project" value="TreeGrafter"/>
</dbReference>
<name>A0A0B1TLI2_OESDE</name>
<dbReference type="PROSITE" id="PS50297">
    <property type="entry name" value="ANK_REP_REGION"/>
    <property type="match status" value="2"/>
</dbReference>
<dbReference type="SMART" id="SM00248">
    <property type="entry name" value="ANK"/>
    <property type="match status" value="4"/>
</dbReference>
<reference evidence="4 5" key="1">
    <citation type="submission" date="2014-03" db="EMBL/GenBank/DDBJ databases">
        <title>Draft genome of the hookworm Oesophagostomum dentatum.</title>
        <authorList>
            <person name="Mitreva M."/>
        </authorList>
    </citation>
    <scope>NUCLEOTIDE SEQUENCE [LARGE SCALE GENOMIC DNA]</scope>
    <source>
        <strain evidence="4 5">OD-Hann</strain>
    </source>
</reference>
<dbReference type="Pfam" id="PF12796">
    <property type="entry name" value="Ank_2"/>
    <property type="match status" value="1"/>
</dbReference>
<dbReference type="Pfam" id="PF13637">
    <property type="entry name" value="Ank_4"/>
    <property type="match status" value="1"/>
</dbReference>
<proteinExistence type="predicted"/>
<dbReference type="InterPro" id="IPR002110">
    <property type="entry name" value="Ankyrin_rpt"/>
</dbReference>
<evidence type="ECO:0000256" key="2">
    <source>
        <dbReference type="ARBA" id="ARBA00023043"/>
    </source>
</evidence>
<sequence>METYMLYFQPSFQTEVSMKDSEDRVALHYAAETMDLDMFKKILEQDPTLLDCEDKNGHTPLLMAVMGGRTELVEYLLSKGAYIDHCDRDGHSSVHWAVVCGQLDTLTFLLEHGAAVESPDILKATPLHYATASEEIAPEVALSILHTLLKHGAKPNCRDVDERTPILWAASNGDLYGSSFALCF</sequence>
<dbReference type="AlphaFoldDB" id="A0A0B1TLI2"/>
<organism evidence="4 5">
    <name type="scientific">Oesophagostomum dentatum</name>
    <name type="common">Nodular worm</name>
    <dbReference type="NCBI Taxonomy" id="61180"/>
    <lineage>
        <taxon>Eukaryota</taxon>
        <taxon>Metazoa</taxon>
        <taxon>Ecdysozoa</taxon>
        <taxon>Nematoda</taxon>
        <taxon>Chromadorea</taxon>
        <taxon>Rhabditida</taxon>
        <taxon>Rhabditina</taxon>
        <taxon>Rhabditomorpha</taxon>
        <taxon>Strongyloidea</taxon>
        <taxon>Strongylidae</taxon>
        <taxon>Oesophagostomum</taxon>
    </lineage>
</organism>
<keyword evidence="2 3" id="KW-0040">ANK repeat</keyword>
<dbReference type="Proteomes" id="UP000053660">
    <property type="component" value="Unassembled WGS sequence"/>
</dbReference>
<evidence type="ECO:0000256" key="3">
    <source>
        <dbReference type="PROSITE-ProRule" id="PRU00023"/>
    </source>
</evidence>
<dbReference type="InterPro" id="IPR036770">
    <property type="entry name" value="Ankyrin_rpt-contain_sf"/>
</dbReference>
<accession>A0A0B1TLI2</accession>